<dbReference type="Pfam" id="PF19081">
    <property type="entry name" value="Ig_7"/>
    <property type="match status" value="2"/>
</dbReference>
<dbReference type="eggNOG" id="COG3291">
    <property type="taxonomic scope" value="Bacteria"/>
</dbReference>
<dbReference type="EMBL" id="JPRM01000055">
    <property type="protein sequence ID" value="KFF07756.1"/>
    <property type="molecule type" value="Genomic_DNA"/>
</dbReference>
<reference evidence="4 5" key="1">
    <citation type="submission" date="2014-07" db="EMBL/GenBank/DDBJ databases">
        <title>Genome of Flavobacterium hydatis DSM 2063.</title>
        <authorList>
            <person name="Pipes S.E."/>
            <person name="Stropko S.J."/>
            <person name="Newman J.D."/>
        </authorList>
    </citation>
    <scope>NUCLEOTIDE SEQUENCE [LARGE SCALE GENOMIC DNA]</scope>
    <source>
        <strain evidence="4 5">DSM 2063</strain>
    </source>
</reference>
<dbReference type="STRING" id="991.IW20_24375"/>
<dbReference type="Pfam" id="PF17963">
    <property type="entry name" value="Big_9"/>
    <property type="match status" value="1"/>
</dbReference>
<feature type="region of interest" description="Disordered" evidence="1">
    <location>
        <begin position="379"/>
        <end position="401"/>
    </location>
</feature>
<dbReference type="InterPro" id="IPR044023">
    <property type="entry name" value="Ig_7"/>
</dbReference>
<dbReference type="NCBIfam" id="NF038133">
    <property type="entry name" value="choice_anch_L"/>
    <property type="match status" value="1"/>
</dbReference>
<evidence type="ECO:0008006" key="6">
    <source>
        <dbReference type="Google" id="ProtNLM"/>
    </source>
</evidence>
<dbReference type="InterPro" id="IPR001434">
    <property type="entry name" value="OmcB-like_DUF11"/>
</dbReference>
<proteinExistence type="predicted"/>
<dbReference type="Gene3D" id="2.60.40.1170">
    <property type="entry name" value="Mu homology domain, subdomain B"/>
    <property type="match status" value="1"/>
</dbReference>
<sequence length="772" mass="79781">MFIFGSTAYSQVQTTHAVNPNDATILSTLNGSGVILSVPTLVKGDRTKQIAVFSGGTAAGLEINKGILFSTGLAASDLGAKNLNLTTSNEPSRKSTIDPDLATLDATADNDAVVYTFKVTLDAKMTAIRIFFQFGSEEYPDYVGSRYNDVFGFFISGPGVTGTQNIAKLPSTNREISVNSVNGGKLGFNKTGALGVPGTDLNQSAYYINNGHKNDGTKNDGSGPRPVFVEYNGLTKRLSYDLTQLTPGATYNFKIAIADVGDGQYDSGVFVDVITASYGADLSVKKEVVGVAKKVGDEATFLISAYNAGPYAATGVKVNDLLPSGYTFVSATPSVGTYNSGTGLWDIGALANRGNATLTVKGILKAKGDYNNIAKITGNEDDPDPLNNVSSSQPVKAPVANNDSVNTIGGTAVTIAVTTNDTDSDGTINVATVDLDPLTPGIQTTFTVAGEGSYSVDALGIVTFTPLATFSGIASLNYVVNDNDGFTSNAAAINVTVKTKPPTANAQAFCSGDLRKITDLQVTGNDVKWYDSLTGGTLYDANHTLGTRTYYASQTINGGESTRTAVTVTVNAAPVAPIVTVIDNCDGTSKLSTSATGSLLWSNGATTSSIIVSTAGTYTVTTTVNGCTNSGSGIAAPKTAPAEPTATAQTFCSADAKKVSNLQATGTDIKWYTASTNGTLHGANDVLVSGTYYASQTIDGCESARTAVVVKITPTPAEPTATAQTFCSADAKKVSNLQATGTDIKWYTASTNGTLHGANDVLVSGTYYASQT</sequence>
<name>A0A085ZTJ2_FLAHY</name>
<dbReference type="Proteomes" id="UP000028712">
    <property type="component" value="Unassembled WGS sequence"/>
</dbReference>
<feature type="non-terminal residue" evidence="4">
    <location>
        <position position="772"/>
    </location>
</feature>
<gene>
    <name evidence="4" type="ORF">IW20_24375</name>
</gene>
<evidence type="ECO:0000313" key="5">
    <source>
        <dbReference type="Proteomes" id="UP000028712"/>
    </source>
</evidence>
<evidence type="ECO:0000259" key="2">
    <source>
        <dbReference type="Pfam" id="PF01345"/>
    </source>
</evidence>
<dbReference type="InterPro" id="IPR049804">
    <property type="entry name" value="Choice_anch_L"/>
</dbReference>
<dbReference type="Pfam" id="PF01345">
    <property type="entry name" value="DUF11"/>
    <property type="match status" value="1"/>
</dbReference>
<feature type="domain" description="DUF11" evidence="2">
    <location>
        <begin position="281"/>
        <end position="392"/>
    </location>
</feature>
<dbReference type="InterPro" id="IPR047589">
    <property type="entry name" value="DUF11_rpt"/>
</dbReference>
<feature type="domain" description="Ig-like" evidence="3">
    <location>
        <begin position="502"/>
        <end position="571"/>
    </location>
</feature>
<protein>
    <recommendedName>
        <fullName evidence="6">DUF11 domain-containing protein</fullName>
    </recommendedName>
</protein>
<accession>A0A085ZTJ2</accession>
<evidence type="ECO:0000313" key="4">
    <source>
        <dbReference type="EMBL" id="KFF07756.1"/>
    </source>
</evidence>
<dbReference type="eggNOG" id="COG5184">
    <property type="taxonomic scope" value="Bacteria"/>
</dbReference>
<dbReference type="AlphaFoldDB" id="A0A085ZTJ2"/>
<organism evidence="4 5">
    <name type="scientific">Flavobacterium hydatis</name>
    <name type="common">Cytophaga aquatilis</name>
    <dbReference type="NCBI Taxonomy" id="991"/>
    <lineage>
        <taxon>Bacteria</taxon>
        <taxon>Pseudomonadati</taxon>
        <taxon>Bacteroidota</taxon>
        <taxon>Flavobacteriia</taxon>
        <taxon>Flavobacteriales</taxon>
        <taxon>Flavobacteriaceae</taxon>
        <taxon>Flavobacterium</taxon>
    </lineage>
</organism>
<evidence type="ECO:0000259" key="3">
    <source>
        <dbReference type="Pfam" id="PF19081"/>
    </source>
</evidence>
<feature type="domain" description="Ig-like" evidence="3">
    <location>
        <begin position="641"/>
        <end position="714"/>
    </location>
</feature>
<dbReference type="NCBIfam" id="TIGR01451">
    <property type="entry name" value="B_ant_repeat"/>
    <property type="match status" value="1"/>
</dbReference>
<comment type="caution">
    <text evidence="4">The sequence shown here is derived from an EMBL/GenBank/DDBJ whole genome shotgun (WGS) entry which is preliminary data.</text>
</comment>
<dbReference type="eggNOG" id="COG3405">
    <property type="taxonomic scope" value="Bacteria"/>
</dbReference>
<evidence type="ECO:0000256" key="1">
    <source>
        <dbReference type="SAM" id="MobiDB-lite"/>
    </source>
</evidence>